<evidence type="ECO:0008006" key="14">
    <source>
        <dbReference type="Google" id="ProtNLM"/>
    </source>
</evidence>
<dbReference type="InterPro" id="IPR041469">
    <property type="entry name" value="Subtilisin-like_FN3"/>
</dbReference>
<dbReference type="PROSITE" id="PS00138">
    <property type="entry name" value="SUBTILASE_SER"/>
    <property type="match status" value="1"/>
</dbReference>
<dbReference type="Gene3D" id="3.40.50.200">
    <property type="entry name" value="Peptidase S8/S53 domain"/>
    <property type="match status" value="1"/>
</dbReference>
<comment type="caution">
    <text evidence="12">The sequence shown here is derived from an EMBL/GenBank/DDBJ whole genome shotgun (WGS) entry which is preliminary data.</text>
</comment>
<keyword evidence="5 7" id="KW-0720">Serine protease</keyword>
<dbReference type="FunFam" id="3.40.50.200:FF:000006">
    <property type="entry name" value="Subtilisin-like protease SBT1.5"/>
    <property type="match status" value="1"/>
</dbReference>
<dbReference type="InterPro" id="IPR000209">
    <property type="entry name" value="Peptidase_S8/S53_dom"/>
</dbReference>
<dbReference type="CDD" id="cd04852">
    <property type="entry name" value="Peptidases_S8_3"/>
    <property type="match status" value="1"/>
</dbReference>
<evidence type="ECO:0000256" key="8">
    <source>
        <dbReference type="SAM" id="SignalP"/>
    </source>
</evidence>
<feature type="signal peptide" evidence="8">
    <location>
        <begin position="1"/>
        <end position="29"/>
    </location>
</feature>
<accession>A0AAW1KED6</accession>
<dbReference type="InterPro" id="IPR015500">
    <property type="entry name" value="Peptidase_S8_subtilisin-rel"/>
</dbReference>
<dbReference type="SUPFAM" id="SSF52743">
    <property type="entry name" value="Subtilisin-like"/>
    <property type="match status" value="1"/>
</dbReference>
<dbReference type="CDD" id="cd02120">
    <property type="entry name" value="PA_subtilisin_like"/>
    <property type="match status" value="1"/>
</dbReference>
<feature type="active site" description="Charge relay system" evidence="6 7">
    <location>
        <position position="146"/>
    </location>
</feature>
<keyword evidence="13" id="KW-1185">Reference proteome</keyword>
<dbReference type="PANTHER" id="PTHR10795">
    <property type="entry name" value="PROPROTEIN CONVERTASE SUBTILISIN/KEXIN"/>
    <property type="match status" value="1"/>
</dbReference>
<evidence type="ECO:0000256" key="5">
    <source>
        <dbReference type="ARBA" id="ARBA00022825"/>
    </source>
</evidence>
<evidence type="ECO:0000313" key="12">
    <source>
        <dbReference type="EMBL" id="KAK9716588.1"/>
    </source>
</evidence>
<dbReference type="InterPro" id="IPR010259">
    <property type="entry name" value="S8pro/Inhibitor_I9"/>
</dbReference>
<evidence type="ECO:0000256" key="2">
    <source>
        <dbReference type="ARBA" id="ARBA00022670"/>
    </source>
</evidence>
<keyword evidence="4 7" id="KW-0378">Hydrolase</keyword>
<proteinExistence type="inferred from homology"/>
<evidence type="ECO:0000259" key="9">
    <source>
        <dbReference type="Pfam" id="PF00082"/>
    </source>
</evidence>
<dbReference type="Pfam" id="PF17766">
    <property type="entry name" value="fn3_6"/>
    <property type="match status" value="1"/>
</dbReference>
<dbReference type="Gene3D" id="3.30.70.80">
    <property type="entry name" value="Peptidase S8 propeptide/proteinase inhibitor I9"/>
    <property type="match status" value="1"/>
</dbReference>
<keyword evidence="2 7" id="KW-0645">Protease</keyword>
<feature type="chain" id="PRO_5043508773" description="Cucumisin" evidence="8">
    <location>
        <begin position="30"/>
        <end position="743"/>
    </location>
</feature>
<dbReference type="GO" id="GO:0004252">
    <property type="term" value="F:serine-type endopeptidase activity"/>
    <property type="evidence" value="ECO:0007669"/>
    <property type="project" value="UniProtKB-UniRule"/>
</dbReference>
<feature type="active site" description="Charge relay system" evidence="6 7">
    <location>
        <position position="535"/>
    </location>
</feature>
<dbReference type="Pfam" id="PF00082">
    <property type="entry name" value="Peptidase_S8"/>
    <property type="match status" value="1"/>
</dbReference>
<dbReference type="InterPro" id="IPR034197">
    <property type="entry name" value="Peptidases_S8_3"/>
</dbReference>
<dbReference type="PROSITE" id="PS51892">
    <property type="entry name" value="SUBTILASE"/>
    <property type="match status" value="1"/>
</dbReference>
<dbReference type="Gene3D" id="3.50.30.30">
    <property type="match status" value="1"/>
</dbReference>
<feature type="domain" description="Subtilisin-like protease fibronectin type-III" evidence="11">
    <location>
        <begin position="641"/>
        <end position="739"/>
    </location>
</feature>
<organism evidence="12 13">
    <name type="scientific">Saponaria officinalis</name>
    <name type="common">Common soapwort</name>
    <name type="synonym">Lychnis saponaria</name>
    <dbReference type="NCBI Taxonomy" id="3572"/>
    <lineage>
        <taxon>Eukaryota</taxon>
        <taxon>Viridiplantae</taxon>
        <taxon>Streptophyta</taxon>
        <taxon>Embryophyta</taxon>
        <taxon>Tracheophyta</taxon>
        <taxon>Spermatophyta</taxon>
        <taxon>Magnoliopsida</taxon>
        <taxon>eudicotyledons</taxon>
        <taxon>Gunneridae</taxon>
        <taxon>Pentapetalae</taxon>
        <taxon>Caryophyllales</taxon>
        <taxon>Caryophyllaceae</taxon>
        <taxon>Caryophylleae</taxon>
        <taxon>Saponaria</taxon>
    </lineage>
</organism>
<feature type="domain" description="Inhibitor I9" evidence="10">
    <location>
        <begin position="36"/>
        <end position="113"/>
    </location>
</feature>
<reference evidence="12" key="1">
    <citation type="submission" date="2024-03" db="EMBL/GenBank/DDBJ databases">
        <title>WGS assembly of Saponaria officinalis var. Norfolk2.</title>
        <authorList>
            <person name="Jenkins J."/>
            <person name="Shu S."/>
            <person name="Grimwood J."/>
            <person name="Barry K."/>
            <person name="Goodstein D."/>
            <person name="Schmutz J."/>
            <person name="Leebens-Mack J."/>
            <person name="Osbourn A."/>
        </authorList>
    </citation>
    <scope>NUCLEOTIDE SEQUENCE [LARGE SCALE GENOMIC DNA]</scope>
    <source>
        <strain evidence="12">JIC</strain>
    </source>
</reference>
<evidence type="ECO:0000256" key="7">
    <source>
        <dbReference type="PROSITE-ProRule" id="PRU01240"/>
    </source>
</evidence>
<dbReference type="PRINTS" id="PR00723">
    <property type="entry name" value="SUBTILISIN"/>
</dbReference>
<keyword evidence="3 8" id="KW-0732">Signal</keyword>
<comment type="similarity">
    <text evidence="1 7">Belongs to the peptidase S8 family.</text>
</comment>
<sequence length="743" mass="79257">MAKQCLTFLYFLILASFIINLEFLAPVQADEQERKVYIVYMGDLPSFDISIGDIYLKMIKDVLGSDLLDVTKAVEYLMYTFKNFKGYVAHLTDTEAQIISKMDGVVSVFPSRKNHHLTTRSWDFMGFPIDVKRSSVESDIIIGVIDSGIWPESESFTDEGFGPPPAKWKGRCDTALNFTCNNKIIGAQYFRADGNITMNGIASPRDTDGHGTHTASTAAGAVVADASFLGLGQGSARGGVPSARIAAYKACWADGCYDSDVLAAFDAAISDGVDIISVSLGSSVPDPYFEDSVAIGGFSAMKKGILTSVAAGNDGPGLQTVSNFAPWHLTVAASSTDRKFITEVKLGNGMVVQGISLNTFDPENKTFPLIYGGDAKDTSYEHSSRYCGEDSLNKTLVKDKIVICDDLIKGETPFVAGAAGLIMQDLVYHDNPFAFPLPTLYLNEDDGSRVVDYARTLTSTPYGTILKSVAINDTSSPTVVSFSSRGPNPISPGILKPDLTAPGVSILAAYSPVATVSLAASDPRSVSFNIVSGTSMACPHVSGVAAYVKSFHPTWSPAAIKSALMTTASPMSSTSNKEAEFAYGSGHISPLKALNPGLVYDAGEDDYVRFLCSQGLSAIEIRLISGKSDSCSNTTDSRWWDANYPSMAVPTSAGAFDVVFYRTVTNVGSPNSTYNAAVTTPEGQAVAIQVQPSVLSFDSVGQKLSFTVRVSGSIGLRALMSSSLVWDDGEHQVRSPIVVYNLS</sequence>
<dbReference type="InterPro" id="IPR045051">
    <property type="entry name" value="SBT"/>
</dbReference>
<dbReference type="Gene3D" id="2.60.40.2310">
    <property type="match status" value="1"/>
</dbReference>
<dbReference type="InterPro" id="IPR037045">
    <property type="entry name" value="S8pro/Inhibitor_I9_sf"/>
</dbReference>
<dbReference type="EMBL" id="JBDFQZ010000006">
    <property type="protein sequence ID" value="KAK9716588.1"/>
    <property type="molecule type" value="Genomic_DNA"/>
</dbReference>
<dbReference type="InterPro" id="IPR036852">
    <property type="entry name" value="Peptidase_S8/S53_dom_sf"/>
</dbReference>
<dbReference type="Pfam" id="PF05922">
    <property type="entry name" value="Inhibitor_I9"/>
    <property type="match status" value="1"/>
</dbReference>
<evidence type="ECO:0000256" key="6">
    <source>
        <dbReference type="PIRSR" id="PIRSR615500-1"/>
    </source>
</evidence>
<evidence type="ECO:0000259" key="11">
    <source>
        <dbReference type="Pfam" id="PF17766"/>
    </source>
</evidence>
<dbReference type="Proteomes" id="UP001443914">
    <property type="component" value="Unassembled WGS sequence"/>
</dbReference>
<evidence type="ECO:0000256" key="4">
    <source>
        <dbReference type="ARBA" id="ARBA00022801"/>
    </source>
</evidence>
<dbReference type="GO" id="GO:0006508">
    <property type="term" value="P:proteolysis"/>
    <property type="evidence" value="ECO:0007669"/>
    <property type="project" value="UniProtKB-KW"/>
</dbReference>
<evidence type="ECO:0000259" key="10">
    <source>
        <dbReference type="Pfam" id="PF05922"/>
    </source>
</evidence>
<feature type="active site" description="Charge relay system" evidence="6 7">
    <location>
        <position position="210"/>
    </location>
</feature>
<evidence type="ECO:0000313" key="13">
    <source>
        <dbReference type="Proteomes" id="UP001443914"/>
    </source>
</evidence>
<protein>
    <recommendedName>
        <fullName evidence="14">Cucumisin</fullName>
    </recommendedName>
</protein>
<evidence type="ECO:0000256" key="1">
    <source>
        <dbReference type="ARBA" id="ARBA00011073"/>
    </source>
</evidence>
<dbReference type="InterPro" id="IPR023828">
    <property type="entry name" value="Peptidase_S8_Ser-AS"/>
</dbReference>
<evidence type="ECO:0000256" key="3">
    <source>
        <dbReference type="ARBA" id="ARBA00022729"/>
    </source>
</evidence>
<feature type="domain" description="Peptidase S8/S53" evidence="9">
    <location>
        <begin position="138"/>
        <end position="586"/>
    </location>
</feature>
<dbReference type="AlphaFoldDB" id="A0AAW1KED6"/>
<gene>
    <name evidence="12" type="ORF">RND81_06G243800</name>
</gene>
<name>A0AAW1KED6_SAPOF</name>